<protein>
    <submittedName>
        <fullName evidence="2">DUF3017 family protein</fullName>
    </submittedName>
</protein>
<keyword evidence="1" id="KW-0812">Transmembrane</keyword>
<evidence type="ECO:0000313" key="3">
    <source>
        <dbReference type="Proteomes" id="UP000295444"/>
    </source>
</evidence>
<keyword evidence="3" id="KW-1185">Reference proteome</keyword>
<evidence type="ECO:0000256" key="1">
    <source>
        <dbReference type="SAM" id="Phobius"/>
    </source>
</evidence>
<sequence>MTASGQSRGGGRRLLVHLPFLLVMAVVMVGVGLIVLYYWRRGTTLIGAALLLAAAFRLVLPDERAGLIMVRKRPVDVLVYTVFGVMVLYVSLSIEGGILH</sequence>
<proteinExistence type="predicted"/>
<name>A0A4R6SQJ5_LABRH</name>
<organism evidence="2 3">
    <name type="scientific">Labedaea rhizosphaerae</name>
    <dbReference type="NCBI Taxonomy" id="598644"/>
    <lineage>
        <taxon>Bacteria</taxon>
        <taxon>Bacillati</taxon>
        <taxon>Actinomycetota</taxon>
        <taxon>Actinomycetes</taxon>
        <taxon>Pseudonocardiales</taxon>
        <taxon>Pseudonocardiaceae</taxon>
        <taxon>Labedaea</taxon>
    </lineage>
</organism>
<dbReference type="Pfam" id="PF11222">
    <property type="entry name" value="DUF3017"/>
    <property type="match status" value="1"/>
</dbReference>
<evidence type="ECO:0000313" key="2">
    <source>
        <dbReference type="EMBL" id="TDQ05890.1"/>
    </source>
</evidence>
<keyword evidence="1" id="KW-1133">Transmembrane helix</keyword>
<dbReference type="InterPro" id="IPR021385">
    <property type="entry name" value="DUF3017"/>
</dbReference>
<gene>
    <name evidence="2" type="ORF">EV186_1011868</name>
</gene>
<dbReference type="RefSeq" id="WP_133848562.1">
    <property type="nucleotide sequence ID" value="NZ_SNXZ01000001.1"/>
</dbReference>
<feature type="transmembrane region" description="Helical" evidence="1">
    <location>
        <begin position="20"/>
        <end position="39"/>
    </location>
</feature>
<dbReference type="Proteomes" id="UP000295444">
    <property type="component" value="Unassembled WGS sequence"/>
</dbReference>
<keyword evidence="1" id="KW-0472">Membrane</keyword>
<dbReference type="AlphaFoldDB" id="A0A4R6SQJ5"/>
<reference evidence="2 3" key="1">
    <citation type="submission" date="2019-03" db="EMBL/GenBank/DDBJ databases">
        <title>Genomic Encyclopedia of Type Strains, Phase IV (KMG-IV): sequencing the most valuable type-strain genomes for metagenomic binning, comparative biology and taxonomic classification.</title>
        <authorList>
            <person name="Goeker M."/>
        </authorList>
    </citation>
    <scope>NUCLEOTIDE SEQUENCE [LARGE SCALE GENOMIC DNA]</scope>
    <source>
        <strain evidence="2 3">DSM 45361</strain>
    </source>
</reference>
<feature type="transmembrane region" description="Helical" evidence="1">
    <location>
        <begin position="74"/>
        <end position="94"/>
    </location>
</feature>
<comment type="caution">
    <text evidence="2">The sequence shown here is derived from an EMBL/GenBank/DDBJ whole genome shotgun (WGS) entry which is preliminary data.</text>
</comment>
<dbReference type="OrthoDB" id="5193401at2"/>
<accession>A0A4R6SQJ5</accession>
<dbReference type="EMBL" id="SNXZ01000001">
    <property type="protein sequence ID" value="TDQ05890.1"/>
    <property type="molecule type" value="Genomic_DNA"/>
</dbReference>